<name>A0A347UYE4_9CAUD</name>
<dbReference type="GO" id="GO:0008270">
    <property type="term" value="F:zinc ion binding"/>
    <property type="evidence" value="ECO:0007669"/>
    <property type="project" value="InterPro"/>
</dbReference>
<sequence>MVKTSLMDKYSDEELLNRLKASTTFQSFLEGLGYSTGRAQHTRNIAKRRFDSMGIDYRDYLEPNYVHASRASRTPNEQYYVKGIYRGSALSKRVKKDGLIPYACAICGNTGEWLGTVLTLQLDHIDGDNTNNELDNLRYLCPNCHSQTETFCNKNNYARVSQLAEEVDLESIQ</sequence>
<evidence type="ECO:0000313" key="2">
    <source>
        <dbReference type="EMBL" id="AXY05387.1"/>
    </source>
</evidence>
<organism evidence="2 3">
    <name type="scientific">Enterococcus phage EFDG1</name>
    <dbReference type="NCBI Taxonomy" id="1597976"/>
    <lineage>
        <taxon>Viruses</taxon>
        <taxon>Duplodnaviria</taxon>
        <taxon>Heunggongvirae</taxon>
        <taxon>Uroviricota</taxon>
        <taxon>Caudoviricetes</taxon>
        <taxon>Herelleviridae</taxon>
        <taxon>Brockvirinae</taxon>
        <taxon>Schiekvirus</taxon>
        <taxon>Schiekvirus EFDG1</taxon>
    </lineage>
</organism>
<dbReference type="CDD" id="cd00085">
    <property type="entry name" value="HNHc"/>
    <property type="match status" value="1"/>
</dbReference>
<protein>
    <recommendedName>
        <fullName evidence="1">HNH nuclease domain-containing protein</fullName>
    </recommendedName>
</protein>
<evidence type="ECO:0000259" key="1">
    <source>
        <dbReference type="SMART" id="SM00507"/>
    </source>
</evidence>
<keyword evidence="3" id="KW-1185">Reference proteome</keyword>
<dbReference type="OrthoDB" id="27280at10239"/>
<dbReference type="Gene3D" id="1.10.30.50">
    <property type="match status" value="1"/>
</dbReference>
<evidence type="ECO:0000313" key="3">
    <source>
        <dbReference type="Proteomes" id="UP000032402"/>
    </source>
</evidence>
<dbReference type="GO" id="GO:0003676">
    <property type="term" value="F:nucleic acid binding"/>
    <property type="evidence" value="ECO:0007669"/>
    <property type="project" value="InterPro"/>
</dbReference>
<dbReference type="Pfam" id="PF01844">
    <property type="entry name" value="HNH"/>
    <property type="match status" value="1"/>
</dbReference>
<dbReference type="RefSeq" id="YP_009513904.1">
    <property type="nucleotide sequence ID" value="NC_029009.1"/>
</dbReference>
<dbReference type="Proteomes" id="UP000032402">
    <property type="component" value="Segment"/>
</dbReference>
<reference evidence="2 3" key="1">
    <citation type="journal article" date="2015" name="Appl. Environ. Microbiol.">
        <title>Targeting Enterococcus faecalis Biofilms with Phage Therapy.</title>
        <authorList>
            <person name="Khalifa L."/>
            <person name="Brosh Y."/>
            <person name="Gelman D."/>
            <person name="Coppenhagen-Glazer S."/>
            <person name="Beyth S."/>
            <person name="Poradosu-Cohen R."/>
            <person name="Que Y.A."/>
            <person name="Beyth N."/>
            <person name="Hazan R."/>
        </authorList>
    </citation>
    <scope>NUCLEOTIDE SEQUENCE [LARGE SCALE GENOMIC DNA]</scope>
</reference>
<dbReference type="GeneID" id="37845495"/>
<accession>A0A347UYE4</accession>
<dbReference type="KEGG" id="vg:37845495"/>
<dbReference type="EMBL" id="KP339049">
    <property type="protein sequence ID" value="AXY05387.1"/>
    <property type="molecule type" value="Genomic_DNA"/>
</dbReference>
<dbReference type="InterPro" id="IPR003615">
    <property type="entry name" value="HNH_nuc"/>
</dbReference>
<dbReference type="InterPro" id="IPR002711">
    <property type="entry name" value="HNH"/>
</dbReference>
<feature type="domain" description="HNH nuclease" evidence="1">
    <location>
        <begin position="88"/>
        <end position="146"/>
    </location>
</feature>
<dbReference type="SMART" id="SM00507">
    <property type="entry name" value="HNHc"/>
    <property type="match status" value="1"/>
</dbReference>
<proteinExistence type="predicted"/>
<dbReference type="GO" id="GO:0004519">
    <property type="term" value="F:endonuclease activity"/>
    <property type="evidence" value="ECO:0007669"/>
    <property type="project" value="InterPro"/>
</dbReference>